<evidence type="ECO:0000313" key="3">
    <source>
        <dbReference type="Proteomes" id="UP000619293"/>
    </source>
</evidence>
<evidence type="ECO:0000313" key="2">
    <source>
        <dbReference type="EMBL" id="GIF89626.1"/>
    </source>
</evidence>
<evidence type="ECO:0000259" key="1">
    <source>
        <dbReference type="PROSITE" id="PS51186"/>
    </source>
</evidence>
<dbReference type="AlphaFoldDB" id="A0A8J3JYP3"/>
<sequence>MMVPADRRRPYCHKLATRRLTEAEMTQQHDRTIAAGRRDLPDLMAGWVHGWAVSRAASVPVAVPQGWRIDVGAPGHRLRYVLHTPDERSLSRLGERQDAPGTWIKVAADPAYLRAALPPQWTMADTGYLMTTTFTGEADQPPTPYTIRTTTDDVVVATVLDATGTPVASGRLGPAGEVGVIDQVETDPAHRRRGLGRVVMRLLGHHAVRLGMRTGALVATDDGRQLYSTLGWTVRTPIAAAYVPEPEPPLYSSR</sequence>
<dbReference type="InterPro" id="IPR000182">
    <property type="entry name" value="GNAT_dom"/>
</dbReference>
<dbReference type="PROSITE" id="PS51186">
    <property type="entry name" value="GNAT"/>
    <property type="match status" value="1"/>
</dbReference>
<dbReference type="InterPro" id="IPR016181">
    <property type="entry name" value="Acyl_CoA_acyltransferase"/>
</dbReference>
<protein>
    <recommendedName>
        <fullName evidence="1">N-acetyltransferase domain-containing protein</fullName>
    </recommendedName>
</protein>
<gene>
    <name evidence="2" type="ORF">Cch02nite_30700</name>
</gene>
<dbReference type="SUPFAM" id="SSF55729">
    <property type="entry name" value="Acyl-CoA N-acyltransferases (Nat)"/>
    <property type="match status" value="1"/>
</dbReference>
<dbReference type="EMBL" id="BONG01000017">
    <property type="protein sequence ID" value="GIF89626.1"/>
    <property type="molecule type" value="Genomic_DNA"/>
</dbReference>
<feature type="domain" description="N-acetyltransferase" evidence="1">
    <location>
        <begin position="111"/>
        <end position="254"/>
    </location>
</feature>
<dbReference type="Gene3D" id="3.40.630.30">
    <property type="match status" value="1"/>
</dbReference>
<dbReference type="CDD" id="cd04301">
    <property type="entry name" value="NAT_SF"/>
    <property type="match status" value="1"/>
</dbReference>
<dbReference type="GO" id="GO:0016747">
    <property type="term" value="F:acyltransferase activity, transferring groups other than amino-acyl groups"/>
    <property type="evidence" value="ECO:0007669"/>
    <property type="project" value="InterPro"/>
</dbReference>
<dbReference type="Pfam" id="PF00583">
    <property type="entry name" value="Acetyltransf_1"/>
    <property type="match status" value="1"/>
</dbReference>
<proteinExistence type="predicted"/>
<reference evidence="2 3" key="1">
    <citation type="submission" date="2021-01" db="EMBL/GenBank/DDBJ databases">
        <title>Whole genome shotgun sequence of Catellatospora chokoriensis NBRC 107358.</title>
        <authorList>
            <person name="Komaki H."/>
            <person name="Tamura T."/>
        </authorList>
    </citation>
    <scope>NUCLEOTIDE SEQUENCE [LARGE SCALE GENOMIC DNA]</scope>
    <source>
        <strain evidence="2 3">NBRC 107358</strain>
    </source>
</reference>
<comment type="caution">
    <text evidence="2">The sequence shown here is derived from an EMBL/GenBank/DDBJ whole genome shotgun (WGS) entry which is preliminary data.</text>
</comment>
<accession>A0A8J3JYP3</accession>
<organism evidence="2 3">
    <name type="scientific">Catellatospora chokoriensis</name>
    <dbReference type="NCBI Taxonomy" id="310353"/>
    <lineage>
        <taxon>Bacteria</taxon>
        <taxon>Bacillati</taxon>
        <taxon>Actinomycetota</taxon>
        <taxon>Actinomycetes</taxon>
        <taxon>Micromonosporales</taxon>
        <taxon>Micromonosporaceae</taxon>
        <taxon>Catellatospora</taxon>
    </lineage>
</organism>
<name>A0A8J3JYP3_9ACTN</name>
<dbReference type="Proteomes" id="UP000619293">
    <property type="component" value="Unassembled WGS sequence"/>
</dbReference>
<keyword evidence="3" id="KW-1185">Reference proteome</keyword>